<gene>
    <name evidence="2" type="ORF">Mam01_39270</name>
</gene>
<evidence type="ECO:0000259" key="1">
    <source>
        <dbReference type="Pfam" id="PF19054"/>
    </source>
</evidence>
<dbReference type="EMBL" id="BOOB01000027">
    <property type="protein sequence ID" value="GIH33763.1"/>
    <property type="molecule type" value="Genomic_DNA"/>
</dbReference>
<dbReference type="InterPro" id="IPR043917">
    <property type="entry name" value="DUF5753"/>
</dbReference>
<evidence type="ECO:0000313" key="2">
    <source>
        <dbReference type="EMBL" id="GIH33763.1"/>
    </source>
</evidence>
<keyword evidence="3" id="KW-1185">Reference proteome</keyword>
<proteinExistence type="predicted"/>
<feature type="domain" description="DUF5753" evidence="1">
    <location>
        <begin position="6"/>
        <end position="36"/>
    </location>
</feature>
<sequence>MVSFREIRGSATLLVPGLLQTEDYARAVIGAALVTDRRRSRGGPPPAWNASSAYRVRTPLSCGA</sequence>
<protein>
    <recommendedName>
        <fullName evidence="1">DUF5753 domain-containing protein</fullName>
    </recommendedName>
</protein>
<accession>A0ABQ4FG29</accession>
<comment type="caution">
    <text evidence="2">The sequence shown here is derived from an EMBL/GenBank/DDBJ whole genome shotgun (WGS) entry which is preliminary data.</text>
</comment>
<dbReference type="Pfam" id="PF19054">
    <property type="entry name" value="DUF5753"/>
    <property type="match status" value="1"/>
</dbReference>
<organism evidence="2 3">
    <name type="scientific">Microbispora amethystogenes</name>
    <dbReference type="NCBI Taxonomy" id="1427754"/>
    <lineage>
        <taxon>Bacteria</taxon>
        <taxon>Bacillati</taxon>
        <taxon>Actinomycetota</taxon>
        <taxon>Actinomycetes</taxon>
        <taxon>Streptosporangiales</taxon>
        <taxon>Streptosporangiaceae</taxon>
        <taxon>Microbispora</taxon>
    </lineage>
</organism>
<dbReference type="Proteomes" id="UP000651728">
    <property type="component" value="Unassembled WGS sequence"/>
</dbReference>
<reference evidence="2 3" key="1">
    <citation type="submission" date="2021-01" db="EMBL/GenBank/DDBJ databases">
        <title>Whole genome shotgun sequence of Microbispora amethystogenes NBRC 101907.</title>
        <authorList>
            <person name="Komaki H."/>
            <person name="Tamura T."/>
        </authorList>
    </citation>
    <scope>NUCLEOTIDE SEQUENCE [LARGE SCALE GENOMIC DNA]</scope>
    <source>
        <strain evidence="2 3">NBRC 101907</strain>
    </source>
</reference>
<name>A0ABQ4FG29_9ACTN</name>
<evidence type="ECO:0000313" key="3">
    <source>
        <dbReference type="Proteomes" id="UP000651728"/>
    </source>
</evidence>